<dbReference type="eggNOG" id="COG0523">
    <property type="taxonomic scope" value="Bacteria"/>
</dbReference>
<proteinExistence type="predicted"/>
<feature type="domain" description="CobW/HypB/UreG nucleotide-binding" evidence="1">
    <location>
        <begin position="20"/>
        <end position="69"/>
    </location>
</feature>
<name>A0A067WJE9_9HYPH</name>
<dbReference type="EMBL" id="AHPL01000003">
    <property type="protein sequence ID" value="KEC56027.1"/>
    <property type="molecule type" value="Genomic_DNA"/>
</dbReference>
<dbReference type="STRING" id="1134510.O9A_00252"/>
<sequence length="120" mass="13760">MRTLSIDAVLVTFDILNTLSILKHHPEIHKQLTLADKIILTKTDLTNPKTLSNMLLNTLKAINPIAQIIDVHSDHFYSTAFISKTLWDEKTENTQFKRCYPIAPYDHIHLSTIRAFSLDC</sequence>
<evidence type="ECO:0000259" key="1">
    <source>
        <dbReference type="Pfam" id="PF02492"/>
    </source>
</evidence>
<dbReference type="HOGENOM" id="CLU_2045100_0_0_5"/>
<dbReference type="AlphaFoldDB" id="A0A067WJE9"/>
<dbReference type="Gene3D" id="3.40.50.300">
    <property type="entry name" value="P-loop containing nucleotide triphosphate hydrolases"/>
    <property type="match status" value="1"/>
</dbReference>
<dbReference type="InterPro" id="IPR027417">
    <property type="entry name" value="P-loop_NTPase"/>
</dbReference>
<dbReference type="Proteomes" id="UP000027015">
    <property type="component" value="Unassembled WGS sequence"/>
</dbReference>
<comment type="caution">
    <text evidence="2">The sequence shown here is derived from an EMBL/GenBank/DDBJ whole genome shotgun (WGS) entry which is preliminary data.</text>
</comment>
<gene>
    <name evidence="2" type="ORF">O9A_00252</name>
</gene>
<dbReference type="Pfam" id="PF02492">
    <property type="entry name" value="cobW"/>
    <property type="match status" value="1"/>
</dbReference>
<evidence type="ECO:0000313" key="3">
    <source>
        <dbReference type="Proteomes" id="UP000027015"/>
    </source>
</evidence>
<protein>
    <recommendedName>
        <fullName evidence="1">CobW/HypB/UreG nucleotide-binding domain-containing protein</fullName>
    </recommendedName>
</protein>
<organism evidence="2 3">
    <name type="scientific">Bartonella koehlerae C-29</name>
    <dbReference type="NCBI Taxonomy" id="1134510"/>
    <lineage>
        <taxon>Bacteria</taxon>
        <taxon>Pseudomonadati</taxon>
        <taxon>Pseudomonadota</taxon>
        <taxon>Alphaproteobacteria</taxon>
        <taxon>Hyphomicrobiales</taxon>
        <taxon>Bartonellaceae</taxon>
        <taxon>Bartonella</taxon>
    </lineage>
</organism>
<keyword evidence="3" id="KW-1185">Reference proteome</keyword>
<evidence type="ECO:0000313" key="2">
    <source>
        <dbReference type="EMBL" id="KEC56027.1"/>
    </source>
</evidence>
<dbReference type="InterPro" id="IPR003495">
    <property type="entry name" value="CobW/HypB/UreG_nucleotide-bd"/>
</dbReference>
<accession>A0A067WJE9</accession>
<reference evidence="2 3" key="1">
    <citation type="submission" date="2012-04" db="EMBL/GenBank/DDBJ databases">
        <title>The Genome Sequence of Bartonella koehlerae C-29.</title>
        <authorList>
            <consortium name="The Broad Institute Genome Sequencing Platform"/>
            <consortium name="The Broad Institute Genome Sequencing Center for Infectious Disease"/>
            <person name="Feldgarden M."/>
            <person name="Kirby J."/>
            <person name="Kosoy M."/>
            <person name="Birtles R."/>
            <person name="Probert W.S."/>
            <person name="Chiaraviglio L."/>
            <person name="Walker B."/>
            <person name="Young S.K."/>
            <person name="Zeng Q."/>
            <person name="Gargeya S."/>
            <person name="Fitzgerald M."/>
            <person name="Haas B."/>
            <person name="Abouelleil A."/>
            <person name="Alvarado L."/>
            <person name="Arachchi H.M."/>
            <person name="Berlin A.M."/>
            <person name="Chapman S.B."/>
            <person name="Goldberg J."/>
            <person name="Griggs A."/>
            <person name="Gujja S."/>
            <person name="Hansen M."/>
            <person name="Howarth C."/>
            <person name="Imamovic A."/>
            <person name="Larimer J."/>
            <person name="McCowen C."/>
            <person name="Montmayeur A."/>
            <person name="Murphy C."/>
            <person name="Neiman D."/>
            <person name="Pearson M."/>
            <person name="Priest M."/>
            <person name="Roberts A."/>
            <person name="Saif S."/>
            <person name="Shea T."/>
            <person name="Sisk P."/>
            <person name="Sykes S."/>
            <person name="Wortman J."/>
            <person name="Nusbaum C."/>
            <person name="Birren B."/>
        </authorList>
    </citation>
    <scope>NUCLEOTIDE SEQUENCE [LARGE SCALE GENOMIC DNA]</scope>
    <source>
        <strain evidence="2 3">C-29</strain>
    </source>
</reference>